<dbReference type="EMBL" id="JACORU010000015">
    <property type="protein sequence ID" value="MBC5768218.1"/>
    <property type="molecule type" value="Genomic_DNA"/>
</dbReference>
<dbReference type="Proteomes" id="UP000596827">
    <property type="component" value="Unassembled WGS sequence"/>
</dbReference>
<dbReference type="RefSeq" id="WP_187084747.1">
    <property type="nucleotide sequence ID" value="NZ_JACORU010000015.1"/>
</dbReference>
<dbReference type="CDD" id="cd04847">
    <property type="entry name" value="Peptidases_S8_Subtilisin_like_2"/>
    <property type="match status" value="1"/>
</dbReference>
<evidence type="ECO:0000313" key="3">
    <source>
        <dbReference type="Proteomes" id="UP000596827"/>
    </source>
</evidence>
<protein>
    <submittedName>
        <fullName evidence="2">S8 family peptidase</fullName>
    </submittedName>
</protein>
<organism evidence="2 3">
    <name type="scientific">Ramlibacter albus</name>
    <dbReference type="NCBI Taxonomy" id="2079448"/>
    <lineage>
        <taxon>Bacteria</taxon>
        <taxon>Pseudomonadati</taxon>
        <taxon>Pseudomonadota</taxon>
        <taxon>Betaproteobacteria</taxon>
        <taxon>Burkholderiales</taxon>
        <taxon>Comamonadaceae</taxon>
        <taxon>Ramlibacter</taxon>
    </lineage>
</organism>
<dbReference type="GO" id="GO:0004252">
    <property type="term" value="F:serine-type endopeptidase activity"/>
    <property type="evidence" value="ECO:0007669"/>
    <property type="project" value="InterPro"/>
</dbReference>
<dbReference type="Gene3D" id="3.40.50.200">
    <property type="entry name" value="Peptidase S8/S53 domain"/>
    <property type="match status" value="1"/>
</dbReference>
<proteinExistence type="predicted"/>
<evidence type="ECO:0000313" key="2">
    <source>
        <dbReference type="EMBL" id="MBC5768218.1"/>
    </source>
</evidence>
<dbReference type="AlphaFoldDB" id="A0A923S5P4"/>
<dbReference type="InterPro" id="IPR000209">
    <property type="entry name" value="Peptidase_S8/S53_dom"/>
</dbReference>
<feature type="domain" description="Peptidase S8/S53" evidence="1">
    <location>
        <begin position="275"/>
        <end position="549"/>
    </location>
</feature>
<comment type="caution">
    <text evidence="2">The sequence shown here is derived from an EMBL/GenBank/DDBJ whole genome shotgun (WGS) entry which is preliminary data.</text>
</comment>
<sequence length="742" mass="80613">MATAPRYLIGRGELLTFGIDAPKKKPSEKKHPYTLAEAKATLIPQLEAANALFSALPESACPDDQAVARITLHPAYIAKSYFPRVLLQQAGLVSVGSRNRRIRPRKVVAKTAPAEADTTELFVAGPRTALRRLVKQARLLTADMPAAQEFAQIESIEPMTPADRLRPAGEGAAKEVFEVGLHIPPGDSARRVRAQFSVYAQECGFKVDDRFEFEAGRLLFVPVEGPKKHLSKLALFTLIRVVRPMPRLRSARPIFRSTKLPVAFELPSAEPLSREPKVAVLDGGLPDEHVLGGFVRRYFLADEDADDVQEYNEHGLAVTSALLFGPIEPGRRAERPYAAVDHHRVLDADSDGEDPYELYRTLGHVEAVLLSQNYQFINLSLGPDLCVEDSDVHAWTAVIDHILSDGSTLMSVAVGNNGEGDEVLGLNRIQVPADSVNALCVGAVDHAGTGWSRAAYSACGPGRSPGRRKPDVVAFGGSPKEYFHVVAPGKRRSLATQLGTSFAAPLALRSAVGIRAILGTDVHPLTIKALLVHGAEDSLHEGAEEVGWGRVPSDVNRIITCSDGVARIIYQGELTPGKYLRAPVPLPPGGLQGNVDIAATFCYATPVDPQDATAYTKAGLDITFRPDITKFKLKAKQPNSYSFFPSNEWRTEAEMRNDLGKWETLLHAEHTFRGTSLNGSVFDVHYNARDGGANAGGSATKIRYALVVTVKAPKHVDLYQEILKAHAKLEALEPRVALPIRT</sequence>
<gene>
    <name evidence="2" type="ORF">H8R02_27385</name>
</gene>
<evidence type="ECO:0000259" key="1">
    <source>
        <dbReference type="Pfam" id="PF00082"/>
    </source>
</evidence>
<name>A0A923S5P4_9BURK</name>
<dbReference type="GO" id="GO:0006508">
    <property type="term" value="P:proteolysis"/>
    <property type="evidence" value="ECO:0007669"/>
    <property type="project" value="InterPro"/>
</dbReference>
<dbReference type="Pfam" id="PF00082">
    <property type="entry name" value="Peptidase_S8"/>
    <property type="match status" value="1"/>
</dbReference>
<dbReference type="InterPro" id="IPR034074">
    <property type="entry name" value="Y4bN_pept_dom"/>
</dbReference>
<dbReference type="InterPro" id="IPR036852">
    <property type="entry name" value="Peptidase_S8/S53_dom_sf"/>
</dbReference>
<dbReference type="SUPFAM" id="SSF52743">
    <property type="entry name" value="Subtilisin-like"/>
    <property type="match status" value="1"/>
</dbReference>
<keyword evidence="3" id="KW-1185">Reference proteome</keyword>
<accession>A0A923S5P4</accession>
<reference evidence="2" key="1">
    <citation type="submission" date="2020-08" db="EMBL/GenBank/DDBJ databases">
        <title>Ramlibacter sp. GTP1 16S ribosomal RNA gene genome sequencing and assembly.</title>
        <authorList>
            <person name="Kang M."/>
        </authorList>
    </citation>
    <scope>NUCLEOTIDE SEQUENCE</scope>
    <source>
        <strain evidence="2">GTP1</strain>
    </source>
</reference>